<keyword evidence="3" id="KW-1185">Reference proteome</keyword>
<dbReference type="InterPro" id="IPR029063">
    <property type="entry name" value="SAM-dependent_MTases_sf"/>
</dbReference>
<feature type="domain" description="Methyltransferase" evidence="1">
    <location>
        <begin position="48"/>
        <end position="140"/>
    </location>
</feature>
<dbReference type="Pfam" id="PF13649">
    <property type="entry name" value="Methyltransf_25"/>
    <property type="match status" value="1"/>
</dbReference>
<evidence type="ECO:0000259" key="1">
    <source>
        <dbReference type="Pfam" id="PF13649"/>
    </source>
</evidence>
<reference evidence="2 3" key="1">
    <citation type="submission" date="2020-05" db="EMBL/GenBank/DDBJ databases">
        <title>Nakamurella sp. DB0629 isolated from air conditioner.</title>
        <authorList>
            <person name="Kim D.H."/>
            <person name="Kim D.-U."/>
        </authorList>
    </citation>
    <scope>NUCLEOTIDE SEQUENCE [LARGE SCALE GENOMIC DNA]</scope>
    <source>
        <strain evidence="2 3">DB0629</strain>
    </source>
</reference>
<dbReference type="Gene3D" id="3.40.50.150">
    <property type="entry name" value="Vaccinia Virus protein VP39"/>
    <property type="match status" value="1"/>
</dbReference>
<dbReference type="GO" id="GO:0008168">
    <property type="term" value="F:methyltransferase activity"/>
    <property type="evidence" value="ECO:0007669"/>
    <property type="project" value="UniProtKB-KW"/>
</dbReference>
<dbReference type="RefSeq" id="WP_171198548.1">
    <property type="nucleotide sequence ID" value="NZ_JABEND010000002.1"/>
</dbReference>
<dbReference type="InterPro" id="IPR041698">
    <property type="entry name" value="Methyltransf_25"/>
</dbReference>
<keyword evidence="2" id="KW-0489">Methyltransferase</keyword>
<gene>
    <name evidence="2" type="ORF">HKD39_03940</name>
</gene>
<sequence>MTQALDRWIYAGQARRQPAAIGSVTPSGRQLAARLALPAAELPAGGRILEVGAGTGAVTRMLLRRAPRASVTAVEPNQRFARLLAQRYPQVSVYPAAVQDAALSGGPFPFVVCGIPFANLPTAEVRAVLGCLRRQLADGGTLTWFRYLGAVATDRVLGRRTRERRAANRVLLQNFCREFRTAHRAVVASNLPPAEVFTLRGRGLAGAGRMG</sequence>
<proteinExistence type="predicted"/>
<protein>
    <submittedName>
        <fullName evidence="2">Methyltransferase domain-containing protein</fullName>
    </submittedName>
</protein>
<comment type="caution">
    <text evidence="2">The sequence shown here is derived from an EMBL/GenBank/DDBJ whole genome shotgun (WGS) entry which is preliminary data.</text>
</comment>
<keyword evidence="2" id="KW-0808">Transferase</keyword>
<name>A0A849ADD2_9ACTN</name>
<accession>A0A849ADD2</accession>
<dbReference type="EMBL" id="JABEND010000002">
    <property type="protein sequence ID" value="NNG34882.1"/>
    <property type="molecule type" value="Genomic_DNA"/>
</dbReference>
<dbReference type="SUPFAM" id="SSF53335">
    <property type="entry name" value="S-adenosyl-L-methionine-dependent methyltransferases"/>
    <property type="match status" value="1"/>
</dbReference>
<evidence type="ECO:0000313" key="3">
    <source>
        <dbReference type="Proteomes" id="UP000562984"/>
    </source>
</evidence>
<dbReference type="AlphaFoldDB" id="A0A849ADD2"/>
<evidence type="ECO:0000313" key="2">
    <source>
        <dbReference type="EMBL" id="NNG34882.1"/>
    </source>
</evidence>
<dbReference type="GO" id="GO:0032259">
    <property type="term" value="P:methylation"/>
    <property type="evidence" value="ECO:0007669"/>
    <property type="project" value="UniProtKB-KW"/>
</dbReference>
<organism evidence="2 3">
    <name type="scientific">Nakamurella aerolata</name>
    <dbReference type="NCBI Taxonomy" id="1656892"/>
    <lineage>
        <taxon>Bacteria</taxon>
        <taxon>Bacillati</taxon>
        <taxon>Actinomycetota</taxon>
        <taxon>Actinomycetes</taxon>
        <taxon>Nakamurellales</taxon>
        <taxon>Nakamurellaceae</taxon>
        <taxon>Nakamurella</taxon>
    </lineage>
</organism>
<dbReference type="CDD" id="cd02440">
    <property type="entry name" value="AdoMet_MTases"/>
    <property type="match status" value="1"/>
</dbReference>
<dbReference type="Proteomes" id="UP000562984">
    <property type="component" value="Unassembled WGS sequence"/>
</dbReference>